<organism evidence="1 2">
    <name type="scientific">Arenibacter antarcticus</name>
    <dbReference type="NCBI Taxonomy" id="2040469"/>
    <lineage>
        <taxon>Bacteria</taxon>
        <taxon>Pseudomonadati</taxon>
        <taxon>Bacteroidota</taxon>
        <taxon>Flavobacteriia</taxon>
        <taxon>Flavobacteriales</taxon>
        <taxon>Flavobacteriaceae</taxon>
        <taxon>Arenibacter</taxon>
    </lineage>
</organism>
<reference evidence="2" key="1">
    <citation type="journal article" date="2019" name="Int. J. Syst. Evol. Microbiol.">
        <title>The Global Catalogue of Microorganisms (GCM) 10K type strain sequencing project: providing services to taxonomists for standard genome sequencing and annotation.</title>
        <authorList>
            <consortium name="The Broad Institute Genomics Platform"/>
            <consortium name="The Broad Institute Genome Sequencing Center for Infectious Disease"/>
            <person name="Wu L."/>
            <person name="Ma J."/>
        </authorList>
    </citation>
    <scope>NUCLEOTIDE SEQUENCE [LARGE SCALE GENOMIC DNA]</scope>
    <source>
        <strain evidence="2">KCTC 52924</strain>
    </source>
</reference>
<gene>
    <name evidence="1" type="ORF">ACFS1K_09975</name>
</gene>
<name>A0ABW5VHZ0_9FLAO</name>
<dbReference type="EMBL" id="JBHUOK010000030">
    <property type="protein sequence ID" value="MFD2790090.1"/>
    <property type="molecule type" value="Genomic_DNA"/>
</dbReference>
<keyword evidence="2" id="KW-1185">Reference proteome</keyword>
<evidence type="ECO:0000313" key="1">
    <source>
        <dbReference type="EMBL" id="MFD2790090.1"/>
    </source>
</evidence>
<comment type="caution">
    <text evidence="1">The sequence shown here is derived from an EMBL/GenBank/DDBJ whole genome shotgun (WGS) entry which is preliminary data.</text>
</comment>
<evidence type="ECO:0000313" key="2">
    <source>
        <dbReference type="Proteomes" id="UP001597532"/>
    </source>
</evidence>
<sequence length="62" mass="7171">MEKSNKWTFASFQLKLNKLEPKTCDKALEIANKCKESGEFYEESAIEEGMVQAMQLFYDLEG</sequence>
<proteinExistence type="predicted"/>
<dbReference type="RefSeq" id="WP_251805886.1">
    <property type="nucleotide sequence ID" value="NZ_CP166679.1"/>
</dbReference>
<dbReference type="Proteomes" id="UP001597532">
    <property type="component" value="Unassembled WGS sequence"/>
</dbReference>
<protein>
    <submittedName>
        <fullName evidence="1">Uncharacterized protein</fullName>
    </submittedName>
</protein>
<accession>A0ABW5VHZ0</accession>